<dbReference type="PANTHER" id="PTHR47089">
    <property type="entry name" value="ABC TRANSPORTER, PERMEASE PROTEIN"/>
    <property type="match status" value="1"/>
</dbReference>
<gene>
    <name evidence="7" type="ORF">ACG0Z6_03900</name>
</gene>
<feature type="transmembrane region" description="Helical" evidence="6">
    <location>
        <begin position="206"/>
        <end position="225"/>
    </location>
</feature>
<evidence type="ECO:0000256" key="1">
    <source>
        <dbReference type="ARBA" id="ARBA00004651"/>
    </source>
</evidence>
<keyword evidence="2" id="KW-1003">Cell membrane</keyword>
<name>A0ABW7FSS8_9BURK</name>
<dbReference type="Pfam" id="PF02653">
    <property type="entry name" value="BPD_transp_2"/>
    <property type="match status" value="1"/>
</dbReference>
<dbReference type="RefSeq" id="WP_394458752.1">
    <property type="nucleotide sequence ID" value="NZ_JBIGHZ010000001.1"/>
</dbReference>
<dbReference type="InterPro" id="IPR001851">
    <property type="entry name" value="ABC_transp_permease"/>
</dbReference>
<keyword evidence="5 6" id="KW-0472">Membrane</keyword>
<keyword evidence="3 6" id="KW-0812">Transmembrane</keyword>
<feature type="transmembrane region" description="Helical" evidence="6">
    <location>
        <begin position="114"/>
        <end position="133"/>
    </location>
</feature>
<feature type="transmembrane region" description="Helical" evidence="6">
    <location>
        <begin position="280"/>
        <end position="297"/>
    </location>
</feature>
<evidence type="ECO:0000256" key="6">
    <source>
        <dbReference type="SAM" id="Phobius"/>
    </source>
</evidence>
<comment type="subcellular location">
    <subcellularLocation>
        <location evidence="1">Cell membrane</location>
        <topology evidence="1">Multi-pass membrane protein</topology>
    </subcellularLocation>
</comment>
<evidence type="ECO:0000256" key="2">
    <source>
        <dbReference type="ARBA" id="ARBA00022475"/>
    </source>
</evidence>
<proteinExistence type="predicted"/>
<dbReference type="PANTHER" id="PTHR47089:SF1">
    <property type="entry name" value="GUANOSINE ABC TRANSPORTER PERMEASE PROTEIN NUPP"/>
    <property type="match status" value="1"/>
</dbReference>
<dbReference type="EMBL" id="JBIGHZ010000001">
    <property type="protein sequence ID" value="MFG6447384.1"/>
    <property type="molecule type" value="Genomic_DNA"/>
</dbReference>
<keyword evidence="8" id="KW-1185">Reference proteome</keyword>
<organism evidence="7 8">
    <name type="scientific">Roseateles rivi</name>
    <dbReference type="NCBI Taxonomy" id="3299028"/>
    <lineage>
        <taxon>Bacteria</taxon>
        <taxon>Pseudomonadati</taxon>
        <taxon>Pseudomonadota</taxon>
        <taxon>Betaproteobacteria</taxon>
        <taxon>Burkholderiales</taxon>
        <taxon>Sphaerotilaceae</taxon>
        <taxon>Roseateles</taxon>
    </lineage>
</organism>
<comment type="caution">
    <text evidence="7">The sequence shown here is derived from an EMBL/GenBank/DDBJ whole genome shotgun (WGS) entry which is preliminary data.</text>
</comment>
<keyword evidence="4 6" id="KW-1133">Transmembrane helix</keyword>
<feature type="transmembrane region" description="Helical" evidence="6">
    <location>
        <begin position="341"/>
        <end position="362"/>
    </location>
</feature>
<reference evidence="7 8" key="1">
    <citation type="submission" date="2024-08" db="EMBL/GenBank/DDBJ databases">
        <authorList>
            <person name="Lu H."/>
        </authorList>
    </citation>
    <scope>NUCLEOTIDE SEQUENCE [LARGE SCALE GENOMIC DNA]</scope>
    <source>
        <strain evidence="7 8">BYS180W</strain>
    </source>
</reference>
<sequence>MSAQALSMPRWMDLVLLPLWNLALALLVAGGVVLVIGQNPWEALQVLLKGALGSPRGLGYTLYYTTTFIFTGLAVAVALHAGLFNIGGEGQAVLGGLVMGGVALWLSPHLPAALMLPLMVLAAAAGGMLWGAVPGYLQAWRGSHVVITTIMFNFLAAALNGYVLVNWLRPAGSMSVESAAFADSARMPALHEMAAWLGLEWPSSPLNLSFVLALLLSVGVWWWLWRSRPGYELRAVGASPSAAHYAGMAPRQQTLLAMGLSGALAGMVAVNELAGVQGKLTLDFVAGAGFTGIAVALMGRNHPLGIGLAALLFGVLYQGGVELSFEMPAFTRDMVVTVQGLIVLFAGAMAMVSAPLFARLYALCCRTRRGAAVQEAQHG</sequence>
<feature type="transmembrane region" description="Helical" evidence="6">
    <location>
        <begin position="255"/>
        <end position="274"/>
    </location>
</feature>
<evidence type="ECO:0000256" key="4">
    <source>
        <dbReference type="ARBA" id="ARBA00022989"/>
    </source>
</evidence>
<accession>A0ABW7FSS8</accession>
<feature type="transmembrane region" description="Helical" evidence="6">
    <location>
        <begin position="61"/>
        <end position="84"/>
    </location>
</feature>
<evidence type="ECO:0000313" key="7">
    <source>
        <dbReference type="EMBL" id="MFG6447384.1"/>
    </source>
</evidence>
<evidence type="ECO:0000256" key="5">
    <source>
        <dbReference type="ARBA" id="ARBA00023136"/>
    </source>
</evidence>
<protein>
    <submittedName>
        <fullName evidence="7">ABC transporter permease</fullName>
    </submittedName>
</protein>
<dbReference type="Proteomes" id="UP001606099">
    <property type="component" value="Unassembled WGS sequence"/>
</dbReference>
<evidence type="ECO:0000313" key="8">
    <source>
        <dbReference type="Proteomes" id="UP001606099"/>
    </source>
</evidence>
<feature type="transmembrane region" description="Helical" evidence="6">
    <location>
        <begin position="304"/>
        <end position="321"/>
    </location>
</feature>
<evidence type="ECO:0000256" key="3">
    <source>
        <dbReference type="ARBA" id="ARBA00022692"/>
    </source>
</evidence>
<dbReference type="CDD" id="cd06580">
    <property type="entry name" value="TM_PBP1_transp_TpRbsC_like"/>
    <property type="match status" value="1"/>
</dbReference>
<feature type="transmembrane region" description="Helical" evidence="6">
    <location>
        <begin position="145"/>
        <end position="165"/>
    </location>
</feature>